<evidence type="ECO:0000256" key="2">
    <source>
        <dbReference type="SAM" id="MobiDB-lite"/>
    </source>
</evidence>
<feature type="domain" description="Sigma 54 modulation/S30EA ribosomal protein C-terminal" evidence="3">
    <location>
        <begin position="221"/>
        <end position="275"/>
    </location>
</feature>
<sequence>MEASFISAVCFKCFSKTVSSVCQRRSSLRGLKPVTETSTILERDPQRRKNCFYLPVSMKVSDDATKLLVVTGNNLELTEALHKYVEEKVGKSISKYTHFIIKVEVHLSVAHNPSIKQRHTAEVTVFARKHVLRASESAETMYAAIDLVSDILERKLQRYKERLYEPVHGPKTSEIAAEPIPSLDSVSRKQSSNKKEEEENEWKEVVDKYSNDNLLDTLRPEEMVVKKKSFPVPRQSIAEAVLCLEYIDHDFYVFRNSETGEINIVYKRNHGGVGLIVPERES</sequence>
<evidence type="ECO:0000259" key="3">
    <source>
        <dbReference type="Pfam" id="PF16321"/>
    </source>
</evidence>
<dbReference type="HAMAP" id="MF_00839">
    <property type="entry name" value="HPF"/>
    <property type="match status" value="1"/>
</dbReference>
<feature type="region of interest" description="Disordered" evidence="2">
    <location>
        <begin position="170"/>
        <end position="203"/>
    </location>
</feature>
<dbReference type="Proteomes" id="UP001300502">
    <property type="component" value="Unassembled WGS sequence"/>
</dbReference>
<dbReference type="EMBL" id="JANCYU010000052">
    <property type="protein sequence ID" value="KAK4527489.1"/>
    <property type="molecule type" value="Genomic_DNA"/>
</dbReference>
<organism evidence="4 5">
    <name type="scientific">Galdieria yellowstonensis</name>
    <dbReference type="NCBI Taxonomy" id="3028027"/>
    <lineage>
        <taxon>Eukaryota</taxon>
        <taxon>Rhodophyta</taxon>
        <taxon>Bangiophyceae</taxon>
        <taxon>Galdieriales</taxon>
        <taxon>Galdieriaceae</taxon>
        <taxon>Galdieria</taxon>
    </lineage>
</organism>
<comment type="caution">
    <text evidence="4">The sequence shown here is derived from an EMBL/GenBank/DDBJ whole genome shotgun (WGS) entry which is preliminary data.</text>
</comment>
<dbReference type="GO" id="GO:0022627">
    <property type="term" value="C:cytosolic small ribosomal subunit"/>
    <property type="evidence" value="ECO:0007669"/>
    <property type="project" value="TreeGrafter"/>
</dbReference>
<evidence type="ECO:0000313" key="5">
    <source>
        <dbReference type="Proteomes" id="UP001300502"/>
    </source>
</evidence>
<dbReference type="InterPro" id="IPR003489">
    <property type="entry name" value="RHF/RaiA"/>
</dbReference>
<feature type="compositionally biased region" description="Basic and acidic residues" evidence="2">
    <location>
        <begin position="193"/>
        <end position="203"/>
    </location>
</feature>
<dbReference type="InterPro" id="IPR036567">
    <property type="entry name" value="RHF-like"/>
</dbReference>
<dbReference type="Gene3D" id="3.30.160.100">
    <property type="entry name" value="Ribosome hibernation promotion factor-like"/>
    <property type="match status" value="1"/>
</dbReference>
<dbReference type="NCBIfam" id="TIGR00741">
    <property type="entry name" value="yfiA"/>
    <property type="match status" value="1"/>
</dbReference>
<keyword evidence="1" id="KW-0810">Translation regulation</keyword>
<gene>
    <name evidence="4" type="ORF">GAYE_SCF40G5411</name>
</gene>
<proteinExistence type="inferred from homology"/>
<accession>A0AAV9IJQ0</accession>
<dbReference type="Pfam" id="PF02482">
    <property type="entry name" value="Ribosomal_S30AE"/>
    <property type="match status" value="1"/>
</dbReference>
<evidence type="ECO:0000256" key="1">
    <source>
        <dbReference type="ARBA" id="ARBA00022845"/>
    </source>
</evidence>
<dbReference type="Gene3D" id="3.30.505.50">
    <property type="entry name" value="Sigma 54 modulation/S30EA ribosomal protein, C-terminal domain"/>
    <property type="match status" value="1"/>
</dbReference>
<dbReference type="SUPFAM" id="SSF69754">
    <property type="entry name" value="Ribosome binding protein Y (YfiA homologue)"/>
    <property type="match status" value="1"/>
</dbReference>
<dbReference type="Pfam" id="PF16321">
    <property type="entry name" value="Ribosom_S30AE_C"/>
    <property type="match status" value="1"/>
</dbReference>
<dbReference type="InterPro" id="IPR050574">
    <property type="entry name" value="HPF/YfiA_ribosome-assoc"/>
</dbReference>
<dbReference type="PANTHER" id="PTHR33231">
    <property type="entry name" value="30S RIBOSOMAL PROTEIN"/>
    <property type="match status" value="1"/>
</dbReference>
<dbReference type="InterPro" id="IPR034694">
    <property type="entry name" value="HPF_long/plastid"/>
</dbReference>
<dbReference type="GO" id="GO:0043024">
    <property type="term" value="F:ribosomal small subunit binding"/>
    <property type="evidence" value="ECO:0007669"/>
    <property type="project" value="TreeGrafter"/>
</dbReference>
<evidence type="ECO:0000313" key="4">
    <source>
        <dbReference type="EMBL" id="KAK4527489.1"/>
    </source>
</evidence>
<keyword evidence="5" id="KW-1185">Reference proteome</keyword>
<reference evidence="4 5" key="1">
    <citation type="submission" date="2022-07" db="EMBL/GenBank/DDBJ databases">
        <title>Genome-wide signatures of adaptation to extreme environments.</title>
        <authorList>
            <person name="Cho C.H."/>
            <person name="Yoon H.S."/>
        </authorList>
    </citation>
    <scope>NUCLEOTIDE SEQUENCE [LARGE SCALE GENOMIC DNA]</scope>
    <source>
        <strain evidence="4 5">108.79 E11</strain>
    </source>
</reference>
<dbReference type="InterPro" id="IPR038416">
    <property type="entry name" value="Ribosom_S30AE_C_sf"/>
</dbReference>
<dbReference type="CDD" id="cd00552">
    <property type="entry name" value="RaiA"/>
    <property type="match status" value="1"/>
</dbReference>
<dbReference type="InterPro" id="IPR032528">
    <property type="entry name" value="Ribosom_S30AE_C"/>
</dbReference>
<name>A0AAV9IJQ0_9RHOD</name>
<protein>
    <recommendedName>
        <fullName evidence="3">Sigma 54 modulation/S30EA ribosomal protein C-terminal domain-containing protein</fullName>
    </recommendedName>
</protein>
<dbReference type="GO" id="GO:0045900">
    <property type="term" value="P:negative regulation of translational elongation"/>
    <property type="evidence" value="ECO:0007669"/>
    <property type="project" value="TreeGrafter"/>
</dbReference>
<dbReference type="AlphaFoldDB" id="A0AAV9IJQ0"/>
<dbReference type="PANTHER" id="PTHR33231:SF1">
    <property type="entry name" value="30S RIBOSOMAL PROTEIN"/>
    <property type="match status" value="1"/>
</dbReference>